<dbReference type="OMA" id="KWIEANS"/>
<feature type="domain" description="D-alanyl-D-alanine carboxypeptidase-like core" evidence="2">
    <location>
        <begin position="75"/>
        <end position="200"/>
    </location>
</feature>
<dbReference type="PANTHER" id="PTHR34385">
    <property type="entry name" value="D-ALANYL-D-ALANINE CARBOXYPEPTIDASE"/>
    <property type="match status" value="1"/>
</dbReference>
<gene>
    <name evidence="3" type="ORF">SHP0186</name>
</gene>
<dbReference type="MEROPS" id="M15.024"/>
<reference evidence="3" key="2">
    <citation type="journal article" date="2014" name="PLoS ONE">
        <title>Characterization of the staphylococcal cassette chromosome composite island of Staphylococcus haemolyticus SH32, a methicillin-resistant clinical isolate from China.</title>
        <authorList>
            <person name="Yu D."/>
            <person name="Pi B."/>
            <person name="Chen Y."/>
            <person name="Wang Y."/>
            <person name="Ruan Z."/>
            <person name="Otto M."/>
            <person name="Yu Y."/>
        </authorList>
    </citation>
    <scope>NUCLEOTIDE SEQUENCE</scope>
    <source>
        <strain evidence="3">SH32</strain>
    </source>
</reference>
<dbReference type="InterPro" id="IPR052179">
    <property type="entry name" value="DD-CPase-like"/>
</dbReference>
<dbReference type="STRING" id="1283.ShL2_00111"/>
<dbReference type="GeneID" id="93779625"/>
<reference evidence="3" key="1">
    <citation type="submission" date="2013-03" db="EMBL/GenBank/DDBJ databases">
        <authorList>
            <person name="Borui P."/>
            <person name="Yunsong Y."/>
        </authorList>
    </citation>
    <scope>NUCLEOTIDE SEQUENCE</scope>
    <source>
        <strain evidence="3">SH32</strain>
    </source>
</reference>
<dbReference type="RefSeq" id="WP_011274515.1">
    <property type="nucleotide sequence ID" value="NZ_BKAY01000005.1"/>
</dbReference>
<name>A0A028ZLN7_STAHA</name>
<dbReference type="SUPFAM" id="SSF55166">
    <property type="entry name" value="Hedgehog/DD-peptidase"/>
    <property type="match status" value="1"/>
</dbReference>
<evidence type="ECO:0000313" key="3">
    <source>
        <dbReference type="EMBL" id="AHX99895.1"/>
    </source>
</evidence>
<feature type="chain" id="PRO_5044051346" description="D-alanyl-D-alanine carboxypeptidase-like core domain-containing protein" evidence="1">
    <location>
        <begin position="18"/>
        <end position="225"/>
    </location>
</feature>
<dbReference type="PANTHER" id="PTHR34385:SF1">
    <property type="entry name" value="PEPTIDOGLYCAN L-ALANYL-D-GLUTAMATE ENDOPEPTIDASE CWLK"/>
    <property type="match status" value="1"/>
</dbReference>
<dbReference type="CDD" id="cd14852">
    <property type="entry name" value="LD-carboxypeptidase"/>
    <property type="match status" value="1"/>
</dbReference>
<dbReference type="EMBL" id="KF006347">
    <property type="protein sequence ID" value="AHX99895.1"/>
    <property type="molecule type" value="Genomic_DNA"/>
</dbReference>
<organism evidence="3">
    <name type="scientific">Staphylococcus haemolyticus</name>
    <dbReference type="NCBI Taxonomy" id="1283"/>
    <lineage>
        <taxon>Bacteria</taxon>
        <taxon>Bacillati</taxon>
        <taxon>Bacillota</taxon>
        <taxon>Bacilli</taxon>
        <taxon>Bacillales</taxon>
        <taxon>Staphylococcaceae</taxon>
        <taxon>Staphylococcus</taxon>
    </lineage>
</organism>
<dbReference type="InterPro" id="IPR003709">
    <property type="entry name" value="VanY-like_core_dom"/>
</dbReference>
<dbReference type="InterPro" id="IPR058193">
    <property type="entry name" value="VanY/YodJ_core_dom"/>
</dbReference>
<keyword evidence="1" id="KW-0732">Signal</keyword>
<proteinExistence type="predicted"/>
<dbReference type="GO" id="GO:0008233">
    <property type="term" value="F:peptidase activity"/>
    <property type="evidence" value="ECO:0007669"/>
    <property type="project" value="InterPro"/>
</dbReference>
<dbReference type="AlphaFoldDB" id="A0A028ZLN7"/>
<sequence>MKKFLTILILSTLILCACNFEQDVENKHDRNASTKTTGNEQKKKEVINGRTYYDGILIVNKTTKLPSDYNPGEKPKAQRALQRMFTDAEKDGVSLYKISGFRSYETQVNLYNQYVARDGEQAADRYSARPGTSEHQSGLSYDVGAIGSACNLREQFGETKEGQWIARNAHRYGFIIRYPKGKEQITGYQYEPWHLRYLGKNNAAKVQHSGQALEEYVRYKDRSES</sequence>
<evidence type="ECO:0000256" key="1">
    <source>
        <dbReference type="SAM" id="SignalP"/>
    </source>
</evidence>
<evidence type="ECO:0000259" key="2">
    <source>
        <dbReference type="Pfam" id="PF02557"/>
    </source>
</evidence>
<accession>A0A028ZLN7</accession>
<dbReference type="InterPro" id="IPR009045">
    <property type="entry name" value="Zn_M74/Hedgehog-like"/>
</dbReference>
<feature type="signal peptide" evidence="1">
    <location>
        <begin position="1"/>
        <end position="17"/>
    </location>
</feature>
<protein>
    <recommendedName>
        <fullName evidence="2">D-alanyl-D-alanine carboxypeptidase-like core domain-containing protein</fullName>
    </recommendedName>
</protein>
<dbReference type="Pfam" id="PF02557">
    <property type="entry name" value="VanY"/>
    <property type="match status" value="1"/>
</dbReference>
<dbReference type="PROSITE" id="PS51257">
    <property type="entry name" value="PROKAR_LIPOPROTEIN"/>
    <property type="match status" value="1"/>
</dbReference>
<dbReference type="PATRIC" id="fig|1283.206.peg.687"/>
<dbReference type="GO" id="GO:0006508">
    <property type="term" value="P:proteolysis"/>
    <property type="evidence" value="ECO:0007669"/>
    <property type="project" value="InterPro"/>
</dbReference>
<dbReference type="Gene3D" id="3.30.1380.10">
    <property type="match status" value="1"/>
</dbReference>